<evidence type="ECO:0000313" key="2">
    <source>
        <dbReference type="Proteomes" id="UP000030624"/>
    </source>
</evidence>
<reference evidence="1 2" key="1">
    <citation type="journal article" date="2015" name="Appl. Environ. Microbiol.">
        <title>The Geoglobus acetivorans genome: Fe(III) reduction, acetate utilization, autotrophic growth, and degradation of aromatic compounds in a hyperthermophilic archaeon.</title>
        <authorList>
            <person name="Mardanov A.V."/>
            <person name="Slododkina G.B."/>
            <person name="Slobodkin A.I."/>
            <person name="Beletsky A.V."/>
            <person name="Gavrilov S.N."/>
            <person name="Kublanov I.V."/>
            <person name="Bonch-Osmolovskaya E.A."/>
            <person name="Skryabin K.G."/>
            <person name="Ravin N.V."/>
        </authorList>
    </citation>
    <scope>NUCLEOTIDE SEQUENCE [LARGE SCALE GENOMIC DNA]</scope>
    <source>
        <strain evidence="1 2">SBH6</strain>
    </source>
</reference>
<name>A0A0A7GJI1_GEOAI</name>
<dbReference type="AlphaFoldDB" id="A0A0A7GJI1"/>
<protein>
    <submittedName>
        <fullName evidence="1">Uncharacterized protein</fullName>
    </submittedName>
</protein>
<proteinExistence type="predicted"/>
<organism evidence="1 2">
    <name type="scientific">Geoglobus acetivorans</name>
    <dbReference type="NCBI Taxonomy" id="565033"/>
    <lineage>
        <taxon>Archaea</taxon>
        <taxon>Methanobacteriati</taxon>
        <taxon>Methanobacteriota</taxon>
        <taxon>Archaeoglobi</taxon>
        <taxon>Archaeoglobales</taxon>
        <taxon>Archaeoglobaceae</taxon>
        <taxon>Geoglobus</taxon>
    </lineage>
</organism>
<dbReference type="EMBL" id="CP009552">
    <property type="protein sequence ID" value="AIY91122.1"/>
    <property type="molecule type" value="Genomic_DNA"/>
</dbReference>
<accession>A0A0A7GJI1</accession>
<gene>
    <name evidence="1" type="ORF">GACE_2301</name>
</gene>
<evidence type="ECO:0000313" key="1">
    <source>
        <dbReference type="EMBL" id="AIY91122.1"/>
    </source>
</evidence>
<dbReference type="HOGENOM" id="CLU_3302592_0_0_2"/>
<dbReference type="KEGG" id="gac:GACE_2301"/>
<sequence>MQIRIKPIRLEDRVEVLERRVERLEKICCGGEGRCSKSC</sequence>
<dbReference type="STRING" id="565033.GACE_2301"/>
<dbReference type="Proteomes" id="UP000030624">
    <property type="component" value="Chromosome"/>
</dbReference>